<keyword evidence="3" id="KW-1185">Reference proteome</keyword>
<proteinExistence type="predicted"/>
<protein>
    <recommendedName>
        <fullName evidence="1">PORR domain-containing protein</fullName>
    </recommendedName>
</protein>
<dbReference type="AlphaFoldDB" id="A0AAV9BW82"/>
<dbReference type="Proteomes" id="UP001179952">
    <property type="component" value="Unassembled WGS sequence"/>
</dbReference>
<evidence type="ECO:0000259" key="1">
    <source>
        <dbReference type="Pfam" id="PF11955"/>
    </source>
</evidence>
<dbReference type="PANTHER" id="PTHR31476">
    <property type="entry name" value="PROTEIN WHAT'S THIS FACTOR 1 HOMOLOG, CHLOROPLASTIC"/>
    <property type="match status" value="1"/>
</dbReference>
<organism evidence="2 3">
    <name type="scientific">Acorus gramineus</name>
    <name type="common">Dwarf sweet flag</name>
    <dbReference type="NCBI Taxonomy" id="55184"/>
    <lineage>
        <taxon>Eukaryota</taxon>
        <taxon>Viridiplantae</taxon>
        <taxon>Streptophyta</taxon>
        <taxon>Embryophyta</taxon>
        <taxon>Tracheophyta</taxon>
        <taxon>Spermatophyta</taxon>
        <taxon>Magnoliopsida</taxon>
        <taxon>Liliopsida</taxon>
        <taxon>Acoraceae</taxon>
        <taxon>Acorus</taxon>
    </lineage>
</organism>
<comment type="caution">
    <text evidence="2">The sequence shown here is derived from an EMBL/GenBank/DDBJ whole genome shotgun (WGS) entry which is preliminary data.</text>
</comment>
<gene>
    <name evidence="2" type="ORF">QJS04_geneDACA015054</name>
</gene>
<reference evidence="2" key="2">
    <citation type="submission" date="2023-06" db="EMBL/GenBank/DDBJ databases">
        <authorList>
            <person name="Ma L."/>
            <person name="Liu K.-W."/>
            <person name="Li Z."/>
            <person name="Hsiao Y.-Y."/>
            <person name="Qi Y."/>
            <person name="Fu T."/>
            <person name="Tang G."/>
            <person name="Zhang D."/>
            <person name="Sun W.-H."/>
            <person name="Liu D.-K."/>
            <person name="Li Y."/>
            <person name="Chen G.-Z."/>
            <person name="Liu X.-D."/>
            <person name="Liao X.-Y."/>
            <person name="Jiang Y.-T."/>
            <person name="Yu X."/>
            <person name="Hao Y."/>
            <person name="Huang J."/>
            <person name="Zhao X.-W."/>
            <person name="Ke S."/>
            <person name="Chen Y.-Y."/>
            <person name="Wu W.-L."/>
            <person name="Hsu J.-L."/>
            <person name="Lin Y.-F."/>
            <person name="Huang M.-D."/>
            <person name="Li C.-Y."/>
            <person name="Huang L."/>
            <person name="Wang Z.-W."/>
            <person name="Zhao X."/>
            <person name="Zhong W.-Y."/>
            <person name="Peng D.-H."/>
            <person name="Ahmad S."/>
            <person name="Lan S."/>
            <person name="Zhang J.-S."/>
            <person name="Tsai W.-C."/>
            <person name="Van De Peer Y."/>
            <person name="Liu Z.-J."/>
        </authorList>
    </citation>
    <scope>NUCLEOTIDE SEQUENCE</scope>
    <source>
        <strain evidence="2">SCP</strain>
        <tissue evidence="2">Leaves</tissue>
    </source>
</reference>
<feature type="domain" description="PORR" evidence="1">
    <location>
        <begin position="62"/>
        <end position="387"/>
    </location>
</feature>
<dbReference type="InterPro" id="IPR045040">
    <property type="entry name" value="PORR_fam"/>
</dbReference>
<dbReference type="Pfam" id="PF11955">
    <property type="entry name" value="PORR"/>
    <property type="match status" value="1"/>
</dbReference>
<dbReference type="InterPro" id="IPR021099">
    <property type="entry name" value="PORR_domain"/>
</dbReference>
<accession>A0AAV9BW82</accession>
<dbReference type="PANTHER" id="PTHR31476:SF12">
    <property type="entry name" value="UBIQUITIN CARBOXYL-TERMINAL HYDROLASE FAMILY PROTEIN"/>
    <property type="match status" value="1"/>
</dbReference>
<evidence type="ECO:0000313" key="3">
    <source>
        <dbReference type="Proteomes" id="UP001179952"/>
    </source>
</evidence>
<dbReference type="GO" id="GO:0003723">
    <property type="term" value="F:RNA binding"/>
    <property type="evidence" value="ECO:0007669"/>
    <property type="project" value="InterPro"/>
</dbReference>
<reference evidence="2" key="1">
    <citation type="journal article" date="2023" name="Nat. Commun.">
        <title>Diploid and tetraploid genomes of Acorus and the evolution of monocots.</title>
        <authorList>
            <person name="Ma L."/>
            <person name="Liu K.W."/>
            <person name="Li Z."/>
            <person name="Hsiao Y.Y."/>
            <person name="Qi Y."/>
            <person name="Fu T."/>
            <person name="Tang G.D."/>
            <person name="Zhang D."/>
            <person name="Sun W.H."/>
            <person name="Liu D.K."/>
            <person name="Li Y."/>
            <person name="Chen G.Z."/>
            <person name="Liu X.D."/>
            <person name="Liao X.Y."/>
            <person name="Jiang Y.T."/>
            <person name="Yu X."/>
            <person name="Hao Y."/>
            <person name="Huang J."/>
            <person name="Zhao X.W."/>
            <person name="Ke S."/>
            <person name="Chen Y.Y."/>
            <person name="Wu W.L."/>
            <person name="Hsu J.L."/>
            <person name="Lin Y.F."/>
            <person name="Huang M.D."/>
            <person name="Li C.Y."/>
            <person name="Huang L."/>
            <person name="Wang Z.W."/>
            <person name="Zhao X."/>
            <person name="Zhong W.Y."/>
            <person name="Peng D.H."/>
            <person name="Ahmad S."/>
            <person name="Lan S."/>
            <person name="Zhang J.S."/>
            <person name="Tsai W.C."/>
            <person name="Van de Peer Y."/>
            <person name="Liu Z.J."/>
        </authorList>
    </citation>
    <scope>NUCLEOTIDE SEQUENCE</scope>
    <source>
        <strain evidence="2">SCP</strain>
    </source>
</reference>
<sequence length="450" mass="53015">MFSLFRDSHKFRTMEITILHNISSPVMNEIIHFGPFNANMQKRWKKPVNSAQTRLENRTIDLKLDKLVRQHQRLKIILKLHELMLKRSSDYVSVQILARWRNAIGLNLKMGVFLRKYSHIFEVYTHHIRRNLCCKLTRKVSDLIDEESVVIKESESLAVQRLKKLLMISTNGTLHCHVLWLIRRELGLPDDFKDSILLKYPNDFVLVDGEIVQLVSREDSLGDAAIERWREKEYTEKWLSEFETRYAFPIQFPTGFKIEKGFREKLKNWQRLPYVKPYEKMGVVRARSHGGVERVQKRVVGILHEFLSLTVEKMVEVERLSHFRKDFDMKINLRELLLRHPGIFYVSTKGLTQTVILRESYSKGCLVEPDPIYAVRRKMLDLVLLGRRNTRELCLLEEEFKEKNNDIVFNRVVEGPCLGDWVIPILDKIIEHDSDGATKSINDSQWDSTD</sequence>
<evidence type="ECO:0000313" key="2">
    <source>
        <dbReference type="EMBL" id="KAK1281188.1"/>
    </source>
</evidence>
<name>A0AAV9BW82_ACOGR</name>
<dbReference type="EMBL" id="JAUJYN010000001">
    <property type="protein sequence ID" value="KAK1281188.1"/>
    <property type="molecule type" value="Genomic_DNA"/>
</dbReference>